<gene>
    <name evidence="2" type="ORF">DN412_32390</name>
</gene>
<dbReference type="Gene3D" id="3.90.850.10">
    <property type="entry name" value="Fumarylacetoacetase-like, C-terminal domain"/>
    <property type="match status" value="1"/>
</dbReference>
<dbReference type="InterPro" id="IPR036663">
    <property type="entry name" value="Fumarylacetoacetase_C_sf"/>
</dbReference>
<proteinExistence type="predicted"/>
<evidence type="ECO:0000313" key="3">
    <source>
        <dbReference type="Proteomes" id="UP000255165"/>
    </source>
</evidence>
<dbReference type="Proteomes" id="UP000255165">
    <property type="component" value="Unassembled WGS sequence"/>
</dbReference>
<dbReference type="EMBL" id="QKWJ01000067">
    <property type="protein sequence ID" value="RDK06283.1"/>
    <property type="molecule type" value="Genomic_DNA"/>
</dbReference>
<keyword evidence="2" id="KW-0378">Hydrolase</keyword>
<organism evidence="2 3">
    <name type="scientific">Cupriavidus lacunae</name>
    <dbReference type="NCBI Taxonomy" id="2666307"/>
    <lineage>
        <taxon>Bacteria</taxon>
        <taxon>Pseudomonadati</taxon>
        <taxon>Pseudomonadota</taxon>
        <taxon>Betaproteobacteria</taxon>
        <taxon>Burkholderiales</taxon>
        <taxon>Burkholderiaceae</taxon>
        <taxon>Cupriavidus</taxon>
    </lineage>
</organism>
<dbReference type="InterPro" id="IPR011234">
    <property type="entry name" value="Fumarylacetoacetase-like_C"/>
</dbReference>
<feature type="domain" description="Fumarylacetoacetase-like C-terminal" evidence="1">
    <location>
        <begin position="106"/>
        <end position="317"/>
    </location>
</feature>
<comment type="caution">
    <text evidence="2">The sequence shown here is derived from an EMBL/GenBank/DDBJ whole genome shotgun (WGS) entry which is preliminary data.</text>
</comment>
<dbReference type="RefSeq" id="WP_115215315.1">
    <property type="nucleotide sequence ID" value="NZ_QKWJ01000067.1"/>
</dbReference>
<dbReference type="PANTHER" id="PTHR43211">
    <property type="entry name" value="FUMARYLACETOACETATE HYDROLASE"/>
    <property type="match status" value="1"/>
</dbReference>
<dbReference type="PANTHER" id="PTHR43211:SF1">
    <property type="entry name" value="BLL6422 PROTEIN"/>
    <property type="match status" value="1"/>
</dbReference>
<reference evidence="3" key="1">
    <citation type="submission" date="2018-06" db="EMBL/GenBank/DDBJ databases">
        <authorList>
            <person name="Feng T."/>
            <person name="Jeon C.O."/>
        </authorList>
    </citation>
    <scope>NUCLEOTIDE SEQUENCE [LARGE SCALE GENOMIC DNA]</scope>
    <source>
        <strain evidence="3">S23</strain>
    </source>
</reference>
<keyword evidence="3" id="KW-1185">Reference proteome</keyword>
<accession>A0A370NL17</accession>
<dbReference type="SUPFAM" id="SSF56529">
    <property type="entry name" value="FAH"/>
    <property type="match status" value="1"/>
</dbReference>
<protein>
    <submittedName>
        <fullName evidence="2">Fumarylacetoacetate hydrolase family protein</fullName>
    </submittedName>
</protein>
<dbReference type="Pfam" id="PF01557">
    <property type="entry name" value="FAA_hydrolase"/>
    <property type="match status" value="1"/>
</dbReference>
<evidence type="ECO:0000313" key="2">
    <source>
        <dbReference type="EMBL" id="RDK06283.1"/>
    </source>
</evidence>
<evidence type="ECO:0000259" key="1">
    <source>
        <dbReference type="Pfam" id="PF01557"/>
    </source>
</evidence>
<dbReference type="AlphaFoldDB" id="A0A370NL17"/>
<name>A0A370NL17_9BURK</name>
<sequence length="335" mass="36180">MKFGRISRESPDGAIARLVVVEPEKGRVIDLARAGALYAMGKRHATQAAAMRLAQAQFPGSMAQALGASDILVDAATEAIQGSYGDDASLDINNVTWLPASDPPVLRDGLTFVGHIKGWHERMQREVPESMLLIPGFTKNSPSTAIGHNSVVPWPGYIKSKMDYELELGYVIGREGGSVRPEDAMKYVFGITLYNDFSGRDLQHNELPIGMGSTKSKDFAHAIGPWITTLDEFKDLDSIPMEVRVNGETWGKGNSGGKLWTVAELVAYVSLGEKILPGDVIGSGTMGGGSALELGRELKPGDVVELEASGVGVLRTTMGQPIDGLWWPERRKPFM</sequence>
<dbReference type="GO" id="GO:0016787">
    <property type="term" value="F:hydrolase activity"/>
    <property type="evidence" value="ECO:0007669"/>
    <property type="project" value="UniProtKB-KW"/>
</dbReference>